<feature type="signal peptide" evidence="3">
    <location>
        <begin position="1"/>
        <end position="20"/>
    </location>
</feature>
<feature type="domain" description="SGNH hydrolase-type esterase" evidence="4">
    <location>
        <begin position="289"/>
        <end position="528"/>
    </location>
</feature>
<keyword evidence="3" id="KW-0732">Signal</keyword>
<dbReference type="PANTHER" id="PTHR37981:SF1">
    <property type="entry name" value="SGNH HYDROLASE-TYPE ESTERASE DOMAIN-CONTAINING PROTEIN"/>
    <property type="match status" value="1"/>
</dbReference>
<protein>
    <submittedName>
        <fullName evidence="5">GDSL-like Lipase/Acylhydrolase family protein</fullName>
    </submittedName>
</protein>
<feature type="transmembrane region" description="Helical" evidence="2">
    <location>
        <begin position="718"/>
        <end position="738"/>
    </location>
</feature>
<evidence type="ECO:0000256" key="2">
    <source>
        <dbReference type="SAM" id="Phobius"/>
    </source>
</evidence>
<evidence type="ECO:0000313" key="5">
    <source>
        <dbReference type="EMBL" id="MCP2272618.1"/>
    </source>
</evidence>
<keyword evidence="2" id="KW-0812">Transmembrane</keyword>
<keyword evidence="2" id="KW-1133">Transmembrane helix</keyword>
<accession>A0ABT1IIY7</accession>
<keyword evidence="6" id="KW-1185">Reference proteome</keyword>
<feature type="region of interest" description="Disordered" evidence="1">
    <location>
        <begin position="22"/>
        <end position="46"/>
    </location>
</feature>
<dbReference type="PANTHER" id="PTHR37981">
    <property type="entry name" value="LIPASE 2"/>
    <property type="match status" value="1"/>
</dbReference>
<dbReference type="SUPFAM" id="SSF52266">
    <property type="entry name" value="SGNH hydrolase"/>
    <property type="match status" value="1"/>
</dbReference>
<dbReference type="InterPro" id="IPR037460">
    <property type="entry name" value="SEST-like"/>
</dbReference>
<evidence type="ECO:0000256" key="3">
    <source>
        <dbReference type="SAM" id="SignalP"/>
    </source>
</evidence>
<dbReference type="EMBL" id="JAMTCO010000013">
    <property type="protein sequence ID" value="MCP2272618.1"/>
    <property type="molecule type" value="Genomic_DNA"/>
</dbReference>
<gene>
    <name evidence="5" type="ORF">LV75_005144</name>
</gene>
<organism evidence="5 6">
    <name type="scientific">Actinokineospora diospyrosa</name>
    <dbReference type="NCBI Taxonomy" id="103728"/>
    <lineage>
        <taxon>Bacteria</taxon>
        <taxon>Bacillati</taxon>
        <taxon>Actinomycetota</taxon>
        <taxon>Actinomycetes</taxon>
        <taxon>Pseudonocardiales</taxon>
        <taxon>Pseudonocardiaceae</taxon>
        <taxon>Actinokineospora</taxon>
    </lineage>
</organism>
<dbReference type="RefSeq" id="WP_253889542.1">
    <property type="nucleotide sequence ID" value="NZ_BAAAVB010000008.1"/>
</dbReference>
<name>A0ABT1IIY7_9PSEU</name>
<dbReference type="InterPro" id="IPR036514">
    <property type="entry name" value="SGNH_hydro_sf"/>
</dbReference>
<sequence length="749" mass="78911">MFRRRIGVLATVLALTVSTAAGTPGHAAQPAGQDDLSSTSTRDSDELGAAPRLAAPAGAITFSEFGLGTQITTQYRDQGVVFNEGSFITADSANPTSPVLSGTPKFQGEIALEIVDPGTGGPAATSGIEFDVGYIDSRNSVEIAYYGLDGARLGAVRANAIGINHIRLPLAGIHRVTIDNTEEEPAGFAIDNVSTGTALGGRQVNRMIAMGDSYSSGEGYIEDIEKRLGRDPIAYDCGTAMRDARYHENSEWLRFELFRGDHVRCDTTTKQPISFADARKRPAKQYENRCHRHGRAWPQQVSRSLGVAANDFLFTACSGAVTENLGLISGTGEAQYRMSPNSVAGGNIQVTDAKNFKAEHGSPDLVTLGVGGNDASFAGLVKACLAPDLHTIFGTVDCRVSEGSDISRVNGPVFDKLVTTFSNLRAEFEDAEVLVYGYPSALQAALGCLPGTFNAAEREYLQNRFLPTLNQAIEDAAATAGVTYMPLFAVTAGHEICTGTDDAPAWVNALRLDDIQESFHPNQLGHDAIAAYFLKHYVDDQGRLLFANPEPNPTIRGPRGPITVAVGNVRADPSGQCGVECLQPACSPSDCALRVRGENFSPNSEVRIVLNSDPVDLGTVTTDAAGELDVTLPVPTSVPDGEHRVDITGASPDGIAQIASTPVMIERVTLADPDAPPSTTTPTTSPPAPPVSTSANAPIPQGSPQPPTSDLASTGADVALLAGIGLLAVLVGLLAIIIERKRRRQNPAD</sequence>
<dbReference type="Gene3D" id="3.40.50.1110">
    <property type="entry name" value="SGNH hydrolase"/>
    <property type="match status" value="1"/>
</dbReference>
<dbReference type="CDD" id="cd01823">
    <property type="entry name" value="SEST_like"/>
    <property type="match status" value="1"/>
</dbReference>
<dbReference type="InterPro" id="IPR013830">
    <property type="entry name" value="SGNH_hydro"/>
</dbReference>
<feature type="chain" id="PRO_5046585012" evidence="3">
    <location>
        <begin position="21"/>
        <end position="749"/>
    </location>
</feature>
<keyword evidence="2" id="KW-0472">Membrane</keyword>
<evidence type="ECO:0000259" key="4">
    <source>
        <dbReference type="Pfam" id="PF13472"/>
    </source>
</evidence>
<dbReference type="Pfam" id="PF13472">
    <property type="entry name" value="Lipase_GDSL_2"/>
    <property type="match status" value="1"/>
</dbReference>
<feature type="compositionally biased region" description="Low complexity" evidence="1">
    <location>
        <begin position="34"/>
        <end position="46"/>
    </location>
</feature>
<comment type="caution">
    <text evidence="5">The sequence shown here is derived from an EMBL/GenBank/DDBJ whole genome shotgun (WGS) entry which is preliminary data.</text>
</comment>
<feature type="region of interest" description="Disordered" evidence="1">
    <location>
        <begin position="671"/>
        <end position="712"/>
    </location>
</feature>
<dbReference type="Proteomes" id="UP001205185">
    <property type="component" value="Unassembled WGS sequence"/>
</dbReference>
<evidence type="ECO:0000313" key="6">
    <source>
        <dbReference type="Proteomes" id="UP001205185"/>
    </source>
</evidence>
<evidence type="ECO:0000256" key="1">
    <source>
        <dbReference type="SAM" id="MobiDB-lite"/>
    </source>
</evidence>
<reference evidence="5 6" key="1">
    <citation type="submission" date="2022-06" db="EMBL/GenBank/DDBJ databases">
        <title>Genomic Encyclopedia of Archaeal and Bacterial Type Strains, Phase II (KMG-II): from individual species to whole genera.</title>
        <authorList>
            <person name="Goeker M."/>
        </authorList>
    </citation>
    <scope>NUCLEOTIDE SEQUENCE [LARGE SCALE GENOMIC DNA]</scope>
    <source>
        <strain evidence="5 6">DSM 44255</strain>
    </source>
</reference>
<proteinExistence type="predicted"/>